<comment type="caution">
    <text evidence="1">The sequence shown here is derived from an EMBL/GenBank/DDBJ whole genome shotgun (WGS) entry which is preliminary data.</text>
</comment>
<keyword evidence="2" id="KW-1185">Reference proteome</keyword>
<accession>A0A4R4TX30</accession>
<sequence length="80" mass="8793">MPSTIAGIRAALPEGEREAFDQEVCTTDARNLLMVLARWAMHIPTELDAPEEVLVARLKEGDFSSVTFADETDDAWRSAG</sequence>
<evidence type="ECO:0000313" key="1">
    <source>
        <dbReference type="EMBL" id="TDC80192.1"/>
    </source>
</evidence>
<dbReference type="Proteomes" id="UP000295345">
    <property type="component" value="Unassembled WGS sequence"/>
</dbReference>
<evidence type="ECO:0000313" key="2">
    <source>
        <dbReference type="Proteomes" id="UP000295345"/>
    </source>
</evidence>
<dbReference type="AlphaFoldDB" id="A0A4R4TX30"/>
<reference evidence="1 2" key="1">
    <citation type="submission" date="2019-03" db="EMBL/GenBank/DDBJ databases">
        <title>Draft genome sequences of novel Actinobacteria.</title>
        <authorList>
            <person name="Sahin N."/>
            <person name="Ay H."/>
            <person name="Saygin H."/>
        </authorList>
    </citation>
    <scope>NUCLEOTIDE SEQUENCE [LARGE SCALE GENOMIC DNA]</scope>
    <source>
        <strain evidence="1 2">DSM 41900</strain>
    </source>
</reference>
<gene>
    <name evidence="1" type="ORF">E1283_00985</name>
</gene>
<dbReference type="OrthoDB" id="4271534at2"/>
<protein>
    <submittedName>
        <fullName evidence="1">Uncharacterized protein</fullName>
    </submittedName>
</protein>
<name>A0A4R4TX30_9ACTN</name>
<dbReference type="RefSeq" id="WP_132815526.1">
    <property type="nucleotide sequence ID" value="NZ_SMKI01000005.1"/>
</dbReference>
<organism evidence="1 2">
    <name type="scientific">Streptomyces hainanensis</name>
    <dbReference type="NCBI Taxonomy" id="402648"/>
    <lineage>
        <taxon>Bacteria</taxon>
        <taxon>Bacillati</taxon>
        <taxon>Actinomycetota</taxon>
        <taxon>Actinomycetes</taxon>
        <taxon>Kitasatosporales</taxon>
        <taxon>Streptomycetaceae</taxon>
        <taxon>Streptomyces</taxon>
    </lineage>
</organism>
<dbReference type="EMBL" id="SMKI01000005">
    <property type="protein sequence ID" value="TDC80192.1"/>
    <property type="molecule type" value="Genomic_DNA"/>
</dbReference>
<proteinExistence type="predicted"/>